<keyword evidence="5" id="KW-1185">Reference proteome</keyword>
<feature type="transmembrane region" description="Helical" evidence="1">
    <location>
        <begin position="80"/>
        <end position="98"/>
    </location>
</feature>
<accession>A0ABR6ESM7</accession>
<feature type="domain" description="FecR protein" evidence="2">
    <location>
        <begin position="131"/>
        <end position="219"/>
    </location>
</feature>
<dbReference type="PIRSF" id="PIRSF018266">
    <property type="entry name" value="FecR"/>
    <property type="match status" value="1"/>
</dbReference>
<dbReference type="Pfam" id="PF04773">
    <property type="entry name" value="FecR"/>
    <property type="match status" value="1"/>
</dbReference>
<keyword evidence="1" id="KW-0812">Transmembrane</keyword>
<dbReference type="Pfam" id="PF16344">
    <property type="entry name" value="FecR_C"/>
    <property type="match status" value="1"/>
</dbReference>
<dbReference type="EMBL" id="WNXC01000001">
    <property type="protein sequence ID" value="MBB2147824.1"/>
    <property type="molecule type" value="Genomic_DNA"/>
</dbReference>
<name>A0ABR6ESM7_9SPHI</name>
<feature type="domain" description="Protein FecR C-terminal" evidence="3">
    <location>
        <begin position="268"/>
        <end position="326"/>
    </location>
</feature>
<evidence type="ECO:0000256" key="1">
    <source>
        <dbReference type="SAM" id="Phobius"/>
    </source>
</evidence>
<evidence type="ECO:0000313" key="4">
    <source>
        <dbReference type="EMBL" id="MBB2147824.1"/>
    </source>
</evidence>
<dbReference type="PANTHER" id="PTHR30273:SF2">
    <property type="entry name" value="PROTEIN FECR"/>
    <property type="match status" value="1"/>
</dbReference>
<sequence length="338" mass="38135">MNVSDQLLDKYFKGQCSPEEQLLVLNYLNDIDELPDHLLSQAEWDETSDAILPEGKTEEIFNAVKKQTMEQVYPLKWKKIIAVAAVVLVVVGLALLGIKTEKPAPKLADNQALNKEKGDPINWKSIVNYTDHQQLMQLPDGSTVKLFPAAELRYAIPFVKNKREVYLNGKSFFEVSKDQNHPFVVYAKGISTTALGTSFTVTALNNSKFIKVQLHTGKVLVKKADSISRFSEILIPGKELVYNSIKNKVVVSDSRVLKVKPVNMITELNFQQASLVDVFDQLEKQYKVNIEYDRADLAEMSFTGNIKLTQSITTILEEIAELNKLNQIKTVNGYLIRK</sequence>
<dbReference type="Gene3D" id="3.55.50.30">
    <property type="match status" value="1"/>
</dbReference>
<evidence type="ECO:0000259" key="3">
    <source>
        <dbReference type="Pfam" id="PF16344"/>
    </source>
</evidence>
<keyword evidence="1" id="KW-0472">Membrane</keyword>
<organism evidence="4 5">
    <name type="scientific">Pedobacter gandavensis</name>
    <dbReference type="NCBI Taxonomy" id="2679963"/>
    <lineage>
        <taxon>Bacteria</taxon>
        <taxon>Pseudomonadati</taxon>
        <taxon>Bacteroidota</taxon>
        <taxon>Sphingobacteriia</taxon>
        <taxon>Sphingobacteriales</taxon>
        <taxon>Sphingobacteriaceae</taxon>
        <taxon>Pedobacter</taxon>
    </lineage>
</organism>
<dbReference type="InterPro" id="IPR032508">
    <property type="entry name" value="FecR_C"/>
</dbReference>
<dbReference type="Gene3D" id="2.60.120.1440">
    <property type="match status" value="1"/>
</dbReference>
<dbReference type="InterPro" id="IPR006860">
    <property type="entry name" value="FecR"/>
</dbReference>
<reference evidence="4 5" key="1">
    <citation type="submission" date="2019-11" db="EMBL/GenBank/DDBJ databases">
        <title>Description of Pedobacter sp. LMG 31462T.</title>
        <authorList>
            <person name="Carlier A."/>
            <person name="Qi S."/>
            <person name="Vandamme P."/>
        </authorList>
    </citation>
    <scope>NUCLEOTIDE SEQUENCE [LARGE SCALE GENOMIC DNA]</scope>
    <source>
        <strain evidence="4 5">LMG 31462</strain>
    </source>
</reference>
<evidence type="ECO:0000259" key="2">
    <source>
        <dbReference type="Pfam" id="PF04773"/>
    </source>
</evidence>
<dbReference type="RefSeq" id="WP_182953192.1">
    <property type="nucleotide sequence ID" value="NZ_WNXC01000001.1"/>
</dbReference>
<keyword evidence="1" id="KW-1133">Transmembrane helix</keyword>
<protein>
    <submittedName>
        <fullName evidence="4">DUF4974 domain-containing protein</fullName>
    </submittedName>
</protein>
<dbReference type="Proteomes" id="UP000636110">
    <property type="component" value="Unassembled WGS sequence"/>
</dbReference>
<proteinExistence type="predicted"/>
<comment type="caution">
    <text evidence="4">The sequence shown here is derived from an EMBL/GenBank/DDBJ whole genome shotgun (WGS) entry which is preliminary data.</text>
</comment>
<dbReference type="InterPro" id="IPR012373">
    <property type="entry name" value="Ferrdict_sens_TM"/>
</dbReference>
<gene>
    <name evidence="4" type="ORF">GM920_02750</name>
</gene>
<evidence type="ECO:0000313" key="5">
    <source>
        <dbReference type="Proteomes" id="UP000636110"/>
    </source>
</evidence>
<dbReference type="PANTHER" id="PTHR30273">
    <property type="entry name" value="PERIPLASMIC SIGNAL SENSOR AND SIGMA FACTOR ACTIVATOR FECR-RELATED"/>
    <property type="match status" value="1"/>
</dbReference>